<proteinExistence type="predicted"/>
<evidence type="ECO:0000313" key="2">
    <source>
        <dbReference type="EMBL" id="NML15087.1"/>
    </source>
</evidence>
<comment type="caution">
    <text evidence="2">The sequence shown here is derived from an EMBL/GenBank/DDBJ whole genome shotgun (WGS) entry which is preliminary data.</text>
</comment>
<evidence type="ECO:0000259" key="1">
    <source>
        <dbReference type="Pfam" id="PF12708"/>
    </source>
</evidence>
<dbReference type="InterPro" id="IPR024535">
    <property type="entry name" value="RHGA/B-epi-like_pectate_lyase"/>
</dbReference>
<dbReference type="RefSeq" id="WP_169160002.1">
    <property type="nucleotide sequence ID" value="NZ_JABBFW010000005.1"/>
</dbReference>
<reference evidence="2 3" key="1">
    <citation type="submission" date="2020-04" db="EMBL/GenBank/DDBJ databases">
        <title>Azohydromonas sp. isolated from soil.</title>
        <authorList>
            <person name="Dahal R.H."/>
        </authorList>
    </citation>
    <scope>NUCLEOTIDE SEQUENCE [LARGE SCALE GENOMIC DNA]</scope>
    <source>
        <strain evidence="2 3">G-1-1-14</strain>
    </source>
</reference>
<dbReference type="Pfam" id="PF12708">
    <property type="entry name" value="Pect-lyase_RHGA_epim"/>
    <property type="match status" value="1"/>
</dbReference>
<dbReference type="Proteomes" id="UP000574067">
    <property type="component" value="Unassembled WGS sequence"/>
</dbReference>
<dbReference type="SUPFAM" id="SSF51126">
    <property type="entry name" value="Pectin lyase-like"/>
    <property type="match status" value="1"/>
</dbReference>
<dbReference type="AlphaFoldDB" id="A0A848F4W1"/>
<dbReference type="Gene3D" id="2.160.20.10">
    <property type="entry name" value="Single-stranded right-handed beta-helix, Pectin lyase-like"/>
    <property type="match status" value="1"/>
</dbReference>
<gene>
    <name evidence="2" type="ORF">HHL10_08865</name>
</gene>
<dbReference type="InterPro" id="IPR012334">
    <property type="entry name" value="Pectin_lyas_fold"/>
</dbReference>
<feature type="domain" description="Rhamnogalacturonase A/B/Epimerase-like pectate lyase" evidence="1">
    <location>
        <begin position="47"/>
        <end position="109"/>
    </location>
</feature>
<protein>
    <recommendedName>
        <fullName evidence="1">Rhamnogalacturonase A/B/Epimerase-like pectate lyase domain-containing protein</fullName>
    </recommendedName>
</protein>
<dbReference type="InterPro" id="IPR011050">
    <property type="entry name" value="Pectin_lyase_fold/virulence"/>
</dbReference>
<organism evidence="2 3">
    <name type="scientific">Azohydromonas caseinilytica</name>
    <dbReference type="NCBI Taxonomy" id="2728836"/>
    <lineage>
        <taxon>Bacteria</taxon>
        <taxon>Pseudomonadati</taxon>
        <taxon>Pseudomonadota</taxon>
        <taxon>Betaproteobacteria</taxon>
        <taxon>Burkholderiales</taxon>
        <taxon>Sphaerotilaceae</taxon>
        <taxon>Azohydromonas</taxon>
    </lineage>
</organism>
<dbReference type="EMBL" id="JABBFW010000005">
    <property type="protein sequence ID" value="NML15087.1"/>
    <property type="molecule type" value="Genomic_DNA"/>
</dbReference>
<sequence>MTSLEDGQARRLRRELLTAGGAAVVGLVTAEARAAERNAPESPREARSVLEFGAVGNGVADDTAAFNAALAALAATGGELVLPAGKFLITSTVVVNKRITLRGAGDSEAMAADGATTLVKAASLKGPAFRLISPCSVLRGFTLQGRAGNGGDGIVIEGTRCAVENVAVYGMGQDGIRVGTPGGTNANLWSLINIRAKNNGRDGLVLSDKRSTKPGLADANGGTLLNADLQYNNRHGCFIENAQLNTFVGMVCQNNKARGLSVDSGGRYNTFVGGDWEGNGAEQVCFEAGSSGNTVCGGTSTGTFKNEGSNVILGLVQATATGTVLGYGLQPGNMECAQPKVLDWYEEGAFQPTLADAAGAGRANYAARWGRFTRIGNRVHFSLRLAPSGQASSGNLVIGGLPFQASASAEAIPVEIIASRLKYPGQLAAVVNPGATTITVLSHGSGVDAAPVAMSADCDIRINGSYEV</sequence>
<name>A0A848F4W1_9BURK</name>
<evidence type="ECO:0000313" key="3">
    <source>
        <dbReference type="Proteomes" id="UP000574067"/>
    </source>
</evidence>
<keyword evidence="3" id="KW-1185">Reference proteome</keyword>
<accession>A0A848F4W1</accession>